<gene>
    <name evidence="2" type="ORF">DNU06_15860</name>
</gene>
<evidence type="ECO:0000256" key="1">
    <source>
        <dbReference type="SAM" id="SignalP"/>
    </source>
</evidence>
<organism evidence="2 3">
    <name type="scientific">Putridiphycobacter roseus</name>
    <dbReference type="NCBI Taxonomy" id="2219161"/>
    <lineage>
        <taxon>Bacteria</taxon>
        <taxon>Pseudomonadati</taxon>
        <taxon>Bacteroidota</taxon>
        <taxon>Flavobacteriia</taxon>
        <taxon>Flavobacteriales</taxon>
        <taxon>Crocinitomicaceae</taxon>
        <taxon>Putridiphycobacter</taxon>
    </lineage>
</organism>
<dbReference type="EMBL" id="QKSB01000015">
    <property type="protein sequence ID" value="PZE15855.1"/>
    <property type="molecule type" value="Genomic_DNA"/>
</dbReference>
<keyword evidence="1" id="KW-0732">Signal</keyword>
<name>A0A2W1N9C3_9FLAO</name>
<dbReference type="Gene3D" id="3.10.450.360">
    <property type="match status" value="1"/>
</dbReference>
<evidence type="ECO:0008006" key="4">
    <source>
        <dbReference type="Google" id="ProtNLM"/>
    </source>
</evidence>
<protein>
    <recommendedName>
        <fullName evidence="4">Beta-lactamase-inhibitor-like PepSY-like domain-containing protein</fullName>
    </recommendedName>
</protein>
<keyword evidence="3" id="KW-1185">Reference proteome</keyword>
<proteinExistence type="predicted"/>
<dbReference type="SUPFAM" id="SSF160574">
    <property type="entry name" value="BT0923-like"/>
    <property type="match status" value="1"/>
</dbReference>
<feature type="signal peptide" evidence="1">
    <location>
        <begin position="1"/>
        <end position="20"/>
    </location>
</feature>
<evidence type="ECO:0000313" key="2">
    <source>
        <dbReference type="EMBL" id="PZE15855.1"/>
    </source>
</evidence>
<feature type="chain" id="PRO_5016142744" description="Beta-lactamase-inhibitor-like PepSY-like domain-containing protein" evidence="1">
    <location>
        <begin position="21"/>
        <end position="103"/>
    </location>
</feature>
<dbReference type="Proteomes" id="UP000249248">
    <property type="component" value="Unassembled WGS sequence"/>
</dbReference>
<dbReference type="RefSeq" id="WP_111064485.1">
    <property type="nucleotide sequence ID" value="NZ_JBHUCU010000016.1"/>
</dbReference>
<sequence length="103" mass="11400">MKKVILTGAIAFGLMGTSFAQNTTEVESTSIEEVSEAVIEIELSELPEAVQATLKSEKYAEYQAQKAWLIEQEEGGKMYKVVVLKEEEVKTLLFNDKGEVVIA</sequence>
<comment type="caution">
    <text evidence="2">The sequence shown here is derived from an EMBL/GenBank/DDBJ whole genome shotgun (WGS) entry which is preliminary data.</text>
</comment>
<accession>A0A2W1N9C3</accession>
<dbReference type="AlphaFoldDB" id="A0A2W1N9C3"/>
<evidence type="ECO:0000313" key="3">
    <source>
        <dbReference type="Proteomes" id="UP000249248"/>
    </source>
</evidence>
<reference evidence="2 3" key="1">
    <citation type="submission" date="2018-06" db="EMBL/GenBank/DDBJ databases">
        <title>The draft genome sequence of Crocinitomix sp. SM1701.</title>
        <authorList>
            <person name="Zhang X."/>
        </authorList>
    </citation>
    <scope>NUCLEOTIDE SEQUENCE [LARGE SCALE GENOMIC DNA]</scope>
    <source>
        <strain evidence="2 3">SM1701</strain>
    </source>
</reference>